<dbReference type="EMBL" id="JBFASG010000011">
    <property type="protein sequence ID" value="MEV4924031.1"/>
    <property type="molecule type" value="Genomic_DNA"/>
</dbReference>
<evidence type="ECO:0000256" key="1">
    <source>
        <dbReference type="ARBA" id="ARBA00006845"/>
    </source>
</evidence>
<comment type="caution">
    <text evidence="3">The sequence shown here is derived from an EMBL/GenBank/DDBJ whole genome shotgun (WGS) entry which is preliminary data.</text>
</comment>
<dbReference type="RefSeq" id="WP_366088181.1">
    <property type="nucleotide sequence ID" value="NZ_JBFASG010000011.1"/>
</dbReference>
<dbReference type="Proteomes" id="UP001552479">
    <property type="component" value="Unassembled WGS sequence"/>
</dbReference>
<keyword evidence="4" id="KW-1185">Reference proteome</keyword>
<dbReference type="Pfam" id="PF01337">
    <property type="entry name" value="Barstar"/>
    <property type="match status" value="1"/>
</dbReference>
<protein>
    <submittedName>
        <fullName evidence="3">Barstar family protein</fullName>
    </submittedName>
</protein>
<feature type="domain" description="Barstar (barnase inhibitor)" evidence="2">
    <location>
        <begin position="1"/>
        <end position="92"/>
    </location>
</feature>
<evidence type="ECO:0000259" key="2">
    <source>
        <dbReference type="Pfam" id="PF01337"/>
    </source>
</evidence>
<dbReference type="SUPFAM" id="SSF52038">
    <property type="entry name" value="Barstar-related"/>
    <property type="match status" value="1"/>
</dbReference>
<sequence length="116" mass="13133">MADSDGVFEQFWEQFRFPDCFGWNWNALSGCLRDLRWLPAVRYLLVIENSAELLSRSPEGKAAFFALLKRVAEPWHSPHERPRGVGIPFTVLLACEPGEASVIPMATPVESWVAGW</sequence>
<name>A0ABV3IU72_9ACTN</name>
<proteinExistence type="inferred from homology"/>
<dbReference type="InterPro" id="IPR000468">
    <property type="entry name" value="Barstar"/>
</dbReference>
<accession>A0ABV3IU72</accession>
<gene>
    <name evidence="3" type="ORF">AB0L03_14485</name>
</gene>
<dbReference type="Gene3D" id="3.30.370.10">
    <property type="entry name" value="Barstar-like"/>
    <property type="match status" value="1"/>
</dbReference>
<dbReference type="InterPro" id="IPR035905">
    <property type="entry name" value="Barstar-like_sf"/>
</dbReference>
<evidence type="ECO:0000313" key="4">
    <source>
        <dbReference type="Proteomes" id="UP001552479"/>
    </source>
</evidence>
<evidence type="ECO:0000313" key="3">
    <source>
        <dbReference type="EMBL" id="MEV4924031.1"/>
    </source>
</evidence>
<organism evidence="3 4">
    <name type="scientific">Streptomyces roseoverticillatus</name>
    <dbReference type="NCBI Taxonomy" id="66429"/>
    <lineage>
        <taxon>Bacteria</taxon>
        <taxon>Bacillati</taxon>
        <taxon>Actinomycetota</taxon>
        <taxon>Actinomycetes</taxon>
        <taxon>Kitasatosporales</taxon>
        <taxon>Streptomycetaceae</taxon>
        <taxon>Streptomyces</taxon>
    </lineage>
</organism>
<reference evidence="3 4" key="1">
    <citation type="submission" date="2024-06" db="EMBL/GenBank/DDBJ databases">
        <title>The Natural Products Discovery Center: Release of the First 8490 Sequenced Strains for Exploring Actinobacteria Biosynthetic Diversity.</title>
        <authorList>
            <person name="Kalkreuter E."/>
            <person name="Kautsar S.A."/>
            <person name="Yang D."/>
            <person name="Bader C.D."/>
            <person name="Teijaro C.N."/>
            <person name="Fluegel L."/>
            <person name="Davis C.M."/>
            <person name="Simpson J.R."/>
            <person name="Lauterbach L."/>
            <person name="Steele A.D."/>
            <person name="Gui C."/>
            <person name="Meng S."/>
            <person name="Li G."/>
            <person name="Viehrig K."/>
            <person name="Ye F."/>
            <person name="Su P."/>
            <person name="Kiefer A.F."/>
            <person name="Nichols A."/>
            <person name="Cepeda A.J."/>
            <person name="Yan W."/>
            <person name="Fan B."/>
            <person name="Jiang Y."/>
            <person name="Adhikari A."/>
            <person name="Zheng C.-J."/>
            <person name="Schuster L."/>
            <person name="Cowan T.M."/>
            <person name="Smanski M.J."/>
            <person name="Chevrette M.G."/>
            <person name="De Carvalho L.P.S."/>
            <person name="Shen B."/>
        </authorList>
    </citation>
    <scope>NUCLEOTIDE SEQUENCE [LARGE SCALE GENOMIC DNA]</scope>
    <source>
        <strain evidence="3 4">NPDC053791</strain>
    </source>
</reference>
<comment type="similarity">
    <text evidence="1">Belongs to the barstar family.</text>
</comment>